<protein>
    <submittedName>
        <fullName evidence="9">Patatin-like phospholipase homolog</fullName>
    </submittedName>
</protein>
<dbReference type="CDD" id="cd07205">
    <property type="entry name" value="Pat_PNPLA6_PNPLA7_NTE1_like"/>
    <property type="match status" value="1"/>
</dbReference>
<dbReference type="Gene3D" id="3.40.1090.10">
    <property type="entry name" value="Cytosolic phospholipase A2 catalytic domain"/>
    <property type="match status" value="2"/>
</dbReference>
<keyword evidence="7" id="KW-0732">Signal</keyword>
<evidence type="ECO:0000256" key="3">
    <source>
        <dbReference type="ARBA" id="ARBA00022963"/>
    </source>
</evidence>
<gene>
    <name evidence="9" type="ordered locus">Tcr_0887</name>
</gene>
<dbReference type="AlphaFoldDB" id="Q31H90"/>
<feature type="active site" description="Nucleophile" evidence="6">
    <location>
        <position position="70"/>
    </location>
</feature>
<feature type="short sequence motif" description="GXGXXG" evidence="6">
    <location>
        <begin position="41"/>
        <end position="46"/>
    </location>
</feature>
<keyword evidence="5" id="KW-0472">Membrane</keyword>
<sequence>MLIRLAAYFLLLTSTSSLANTEHPSSEKNSSRPKIGLVLPGGGAHGLAHIGVLKQLEKANIPIDYISGSSMGAVIGGLYASGLSISQIENFVTHVNWDQTFTDDNSRHFLSFRRKSDQYNYFAKGEFGYDNGRFKLPNGLILGQQQATLLKGMTLSSCNINDFDQLPIPFRAVATDVRTGEEIVLKSGDLSQALRASMAVPGIFAPVLIQGRYLVDGGVTNNTPINVVREMGADIVIVSDIHTAYDPKMEMDSYVNIGGQILSSMITANSLRQLKTLEPQDILIRPTIPNTISPTNFSDAKKIIKIGYQACLSQLEALKKLGHASYSKPVSQNPLPVIDAIQIHNETTVSDELIRQAIQQKTGIPIDRTQLETDITKLYGLGFFELVTYTIERMDGKNVLIIHTQAPSWGPHFFKLKFNLASNLNDSNLFNLGLRHTYAPANKLGGEWRNKIEIGQTQLLKTAFYQPLSYSQRPYIEPSLQLKKRIYSLGTESNITSVQLEQQTISPKLELGYNLFQNWRTSMSYQNELGDLILGKYASSQIKEHYNDHIVSLALQHDSLDQVTFPQRGTLLNLSYHNTLETLDQASKVIEYKGLLSSYYSYDRHTFNLHAEATTIEAKNKDDIHRFYTLGGFQRLSGYAEDELIGNQLLFAKLKYLYRFSASSNALDFPYYAGVTLEAGNVYDKDTFTNGTTSDVSWQNTKQAGSIFFGMNTFMGPVHFAYGYHNAQRQSLYLYFGHAFN</sequence>
<dbReference type="KEGG" id="tcx:Tcr_0887"/>
<evidence type="ECO:0000256" key="1">
    <source>
        <dbReference type="ARBA" id="ARBA00004370"/>
    </source>
</evidence>
<dbReference type="Pfam" id="PF01734">
    <property type="entry name" value="Patatin"/>
    <property type="match status" value="1"/>
</dbReference>
<dbReference type="GO" id="GO:0016787">
    <property type="term" value="F:hydrolase activity"/>
    <property type="evidence" value="ECO:0007669"/>
    <property type="project" value="UniProtKB-UniRule"/>
</dbReference>
<dbReference type="InterPro" id="IPR016035">
    <property type="entry name" value="Acyl_Trfase/lysoPLipase"/>
</dbReference>
<keyword evidence="3 6" id="KW-0442">Lipid degradation</keyword>
<feature type="short sequence motif" description="DGA/G" evidence="6">
    <location>
        <begin position="216"/>
        <end position="218"/>
    </location>
</feature>
<dbReference type="Pfam" id="PF07244">
    <property type="entry name" value="POTRA"/>
    <property type="match status" value="1"/>
</dbReference>
<keyword evidence="2 6" id="KW-0378">Hydrolase</keyword>
<evidence type="ECO:0000313" key="9">
    <source>
        <dbReference type="EMBL" id="ABB41483.1"/>
    </source>
</evidence>
<dbReference type="eggNOG" id="COG4775">
    <property type="taxonomic scope" value="Bacteria"/>
</dbReference>
<feature type="domain" description="PNPLA" evidence="8">
    <location>
        <begin position="37"/>
        <end position="229"/>
    </location>
</feature>
<dbReference type="STRING" id="317025.Tcr_0887"/>
<dbReference type="InterPro" id="IPR000184">
    <property type="entry name" value="Bac_surfAg_D15"/>
</dbReference>
<dbReference type="GO" id="GO:0016042">
    <property type="term" value="P:lipid catabolic process"/>
    <property type="evidence" value="ECO:0007669"/>
    <property type="project" value="UniProtKB-UniRule"/>
</dbReference>
<organism evidence="9">
    <name type="scientific">Hydrogenovibrio crunogenus (strain DSM 25203 / XCL-2)</name>
    <name type="common">Thiomicrospira crunogena</name>
    <dbReference type="NCBI Taxonomy" id="317025"/>
    <lineage>
        <taxon>Bacteria</taxon>
        <taxon>Pseudomonadati</taxon>
        <taxon>Pseudomonadota</taxon>
        <taxon>Gammaproteobacteria</taxon>
        <taxon>Thiotrichales</taxon>
        <taxon>Piscirickettsiaceae</taxon>
        <taxon>Hydrogenovibrio</taxon>
    </lineage>
</organism>
<dbReference type="PANTHER" id="PTHR14226">
    <property type="entry name" value="NEUROPATHY TARGET ESTERASE/SWISS CHEESE D.MELANOGASTER"/>
    <property type="match status" value="1"/>
</dbReference>
<reference evidence="9" key="1">
    <citation type="submission" date="2006-07" db="EMBL/GenBank/DDBJ databases">
        <title>Complete sequence of Thiomicrospira crunogena XCL-2.</title>
        <authorList>
            <consortium name="US DOE Joint Genome Institute"/>
            <person name="Copeland A."/>
            <person name="Lucas S."/>
            <person name="Lapidus A."/>
            <person name="Barry K."/>
            <person name="Detter J.C."/>
            <person name="Glavina del Rio T."/>
            <person name="Hammon N."/>
            <person name="Israni S."/>
            <person name="Dalin E."/>
            <person name="Tice H."/>
            <person name="Pitluck S."/>
            <person name="Chain P."/>
            <person name="Malfatti S."/>
            <person name="Shin M."/>
            <person name="Vergez L."/>
            <person name="Schmutz J."/>
            <person name="Larimer F."/>
            <person name="Land M."/>
            <person name="Hauser L."/>
            <person name="Kyrpides N."/>
            <person name="Lykidis A."/>
            <person name="Scott K.M."/>
            <person name="Sievert S."/>
            <person name="Kerfeld C."/>
            <person name="Freyermuth S."/>
            <person name="Dobrinski K."/>
            <person name="Boller A."/>
            <person name="Fitzpatrick K."/>
            <person name="Thoma P."/>
            <person name="Moore J."/>
            <person name="Richardson P."/>
        </authorList>
    </citation>
    <scope>NUCLEOTIDE SEQUENCE</scope>
    <source>
        <strain evidence="9">XCL-2</strain>
    </source>
</reference>
<comment type="subcellular location">
    <subcellularLocation>
        <location evidence="1">Membrane</location>
    </subcellularLocation>
</comment>
<proteinExistence type="predicted"/>
<dbReference type="Gene3D" id="3.10.20.310">
    <property type="entry name" value="membrane protein fhac"/>
    <property type="match status" value="1"/>
</dbReference>
<evidence type="ECO:0000256" key="6">
    <source>
        <dbReference type="PROSITE-ProRule" id="PRU01161"/>
    </source>
</evidence>
<dbReference type="Pfam" id="PF01103">
    <property type="entry name" value="Omp85"/>
    <property type="match status" value="1"/>
</dbReference>
<dbReference type="PROSITE" id="PS51635">
    <property type="entry name" value="PNPLA"/>
    <property type="match status" value="1"/>
</dbReference>
<dbReference type="InterPro" id="IPR002641">
    <property type="entry name" value="PNPLA_dom"/>
</dbReference>
<dbReference type="eggNOG" id="COG1752">
    <property type="taxonomic scope" value="Bacteria"/>
</dbReference>
<dbReference type="InterPro" id="IPR050301">
    <property type="entry name" value="NTE"/>
</dbReference>
<dbReference type="SUPFAM" id="SSF52151">
    <property type="entry name" value="FabD/lysophospholipase-like"/>
    <property type="match status" value="1"/>
</dbReference>
<feature type="chain" id="PRO_5004220197" evidence="7">
    <location>
        <begin position="20"/>
        <end position="741"/>
    </location>
</feature>
<feature type="short sequence motif" description="GXSXG" evidence="6">
    <location>
        <begin position="68"/>
        <end position="72"/>
    </location>
</feature>
<dbReference type="HOGENOM" id="CLU_014750_1_0_6"/>
<accession>Q31H90</accession>
<dbReference type="EMBL" id="CP000109">
    <property type="protein sequence ID" value="ABB41483.1"/>
    <property type="molecule type" value="Genomic_DNA"/>
</dbReference>
<evidence type="ECO:0000256" key="5">
    <source>
        <dbReference type="ARBA" id="ARBA00023136"/>
    </source>
</evidence>
<dbReference type="GO" id="GO:0019867">
    <property type="term" value="C:outer membrane"/>
    <property type="evidence" value="ECO:0007669"/>
    <property type="project" value="InterPro"/>
</dbReference>
<dbReference type="InterPro" id="IPR010827">
    <property type="entry name" value="BamA/TamA_POTRA"/>
</dbReference>
<dbReference type="Gene3D" id="2.40.160.50">
    <property type="entry name" value="membrane protein fhac: a member of the omp85/tpsb transporter family"/>
    <property type="match status" value="1"/>
</dbReference>
<keyword evidence="4 6" id="KW-0443">Lipid metabolism</keyword>
<evidence type="ECO:0000256" key="7">
    <source>
        <dbReference type="SAM" id="SignalP"/>
    </source>
</evidence>
<evidence type="ECO:0000259" key="8">
    <source>
        <dbReference type="PROSITE" id="PS51635"/>
    </source>
</evidence>
<dbReference type="PANTHER" id="PTHR14226:SF29">
    <property type="entry name" value="NEUROPATHY TARGET ESTERASE SWS"/>
    <property type="match status" value="1"/>
</dbReference>
<evidence type="ECO:0000256" key="2">
    <source>
        <dbReference type="ARBA" id="ARBA00022801"/>
    </source>
</evidence>
<feature type="active site" description="Proton acceptor" evidence="6">
    <location>
        <position position="216"/>
    </location>
</feature>
<name>Q31H90_HYDCU</name>
<feature type="signal peptide" evidence="7">
    <location>
        <begin position="1"/>
        <end position="19"/>
    </location>
</feature>
<evidence type="ECO:0000256" key="4">
    <source>
        <dbReference type="ARBA" id="ARBA00023098"/>
    </source>
</evidence>